<dbReference type="Pfam" id="PF05908">
    <property type="entry name" value="Gamma_PGA_hydro"/>
    <property type="match status" value="1"/>
</dbReference>
<dbReference type="EMBL" id="AOHS01000032">
    <property type="protein sequence ID" value="ELY30147.1"/>
    <property type="molecule type" value="Genomic_DNA"/>
</dbReference>
<name>D3SWP6_NATMM</name>
<dbReference type="EMBL" id="CP001932">
    <property type="protein sequence ID" value="ADD05778.1"/>
    <property type="molecule type" value="Genomic_DNA"/>
</dbReference>
<dbReference type="AlphaFoldDB" id="D3SWP6"/>
<dbReference type="RefSeq" id="WP_004267256.1">
    <property type="nucleotide sequence ID" value="NC_013922.1"/>
</dbReference>
<gene>
    <name evidence="1" type="ordered locus">Nmag_2211</name>
    <name evidence="2" type="ORF">C500_09344</name>
</gene>
<dbReference type="Proteomes" id="UP000001879">
    <property type="component" value="Chromosome"/>
</dbReference>
<evidence type="ECO:0000313" key="1">
    <source>
        <dbReference type="EMBL" id="ADD05778.1"/>
    </source>
</evidence>
<dbReference type="HOGENOM" id="CLU_762082_0_0_2"/>
<organism evidence="1 3">
    <name type="scientific">Natrialba magadii (strain ATCC 43099 / DSM 3394 / CCM 3739 / CIP 104546 / IAM 13178 / JCM 8861 / NBRC 102185 / NCIMB 2190 / MS3)</name>
    <name type="common">Natronobacterium magadii</name>
    <dbReference type="NCBI Taxonomy" id="547559"/>
    <lineage>
        <taxon>Archaea</taxon>
        <taxon>Methanobacteriati</taxon>
        <taxon>Methanobacteriota</taxon>
        <taxon>Stenosarchaea group</taxon>
        <taxon>Halobacteria</taxon>
        <taxon>Halobacteriales</taxon>
        <taxon>Natrialbaceae</taxon>
        <taxon>Natrialba</taxon>
    </lineage>
</organism>
<reference evidence="1" key="4">
    <citation type="submission" date="2016-09" db="EMBL/GenBank/DDBJ databases">
        <authorList>
            <person name="Pfeiffer F."/>
        </authorList>
    </citation>
    <scope>NUCLEOTIDE SEQUENCE</scope>
    <source>
        <strain evidence="1">ATCC 43099</strain>
    </source>
</reference>
<dbReference type="InterPro" id="IPR038128">
    <property type="entry name" value="Gamma_PGA_hydro_sf"/>
</dbReference>
<dbReference type="PaxDb" id="547559-Nmag_2211"/>
<reference evidence="1 3" key="2">
    <citation type="journal article" date="2012" name="BMC Genomics">
        <title>A comparative genomics perspective on the genetic content of the alkaliphilic haloarchaeon Natrialba magadii ATCC 43099T.</title>
        <authorList>
            <person name="Siddaramappa S."/>
            <person name="Challacombe J.F."/>
            <person name="Decastro R.E."/>
            <person name="Pfeiffer F."/>
            <person name="Sastre D.E."/>
            <person name="Gimenez M.I."/>
            <person name="Paggi R.A."/>
            <person name="Detter J.C."/>
            <person name="Davenport K.W."/>
            <person name="Goodwin L.A."/>
            <person name="Kyrpides N."/>
            <person name="Tapia R."/>
            <person name="Pitluck S."/>
            <person name="Lucas S."/>
            <person name="Woyke T."/>
            <person name="Maupin-Furlow J.A."/>
        </authorList>
    </citation>
    <scope>NUCLEOTIDE SEQUENCE [LARGE SCALE GENOMIC DNA]</scope>
    <source>
        <strain evidence="1">ATCC 43099</strain>
        <strain evidence="3">ATCC 43099 / DSM 3394 / CCM 3739 / CIP 104546 / IAM 13178 / JCM 8861 / NBRC 102185 / NCIMB 2190 / MS3</strain>
    </source>
</reference>
<dbReference type="InterPro" id="IPR008585">
    <property type="entry name" value="Gamma_PGA_hydro"/>
</dbReference>
<accession>D3SWP6</accession>
<dbReference type="PATRIC" id="fig|547559.17.peg.1842"/>
<dbReference type="Proteomes" id="UP000011543">
    <property type="component" value="Unassembled WGS sequence"/>
</dbReference>
<keyword evidence="3" id="KW-1185">Reference proteome</keyword>
<reference evidence="2 4" key="3">
    <citation type="journal article" date="2014" name="PLoS Genet.">
        <title>Phylogenetically driven sequencing of extremely halophilic archaea reveals strategies for static and dynamic osmo-response.</title>
        <authorList>
            <person name="Becker E.A."/>
            <person name="Seitzer P.M."/>
            <person name="Tritt A."/>
            <person name="Larsen D."/>
            <person name="Krusor M."/>
            <person name="Yao A.I."/>
            <person name="Wu D."/>
            <person name="Madern D."/>
            <person name="Eisen J.A."/>
            <person name="Darling A.E."/>
            <person name="Facciotti M.T."/>
        </authorList>
    </citation>
    <scope>NUCLEOTIDE SEQUENCE [LARGE SCALE GENOMIC DNA]</scope>
    <source>
        <strain evidence="4">ATCC 43099 / DSM 3394 / CCM 3739 / CIP 104546 / IAM 13178 / JCM 8861 / NBRC 102185 / NCIMB 2190 / MS3</strain>
        <strain evidence="2">MS-3</strain>
    </source>
</reference>
<proteinExistence type="predicted"/>
<evidence type="ECO:0000313" key="2">
    <source>
        <dbReference type="EMBL" id="ELY30147.1"/>
    </source>
</evidence>
<dbReference type="GeneID" id="8825060"/>
<dbReference type="STRING" id="547559.Nmag_2211"/>
<protein>
    <submittedName>
        <fullName evidence="1">DUF867 domain protein</fullName>
    </submittedName>
</protein>
<dbReference type="Gene3D" id="3.40.630.100">
    <property type="entry name" value="Poly-gamma-glutamate hydrolase, zinc-binding motif"/>
    <property type="match status" value="1"/>
</dbReference>
<evidence type="ECO:0000313" key="4">
    <source>
        <dbReference type="Proteomes" id="UP000011543"/>
    </source>
</evidence>
<evidence type="ECO:0000313" key="3">
    <source>
        <dbReference type="Proteomes" id="UP000001879"/>
    </source>
</evidence>
<sequence length="364" mass="39195">MTDDTNKTERIDTPKLTRRSALTAAVGTPALLGLAVGSYEAATRVSDGDESETGILCPLADNQPSLEGEKTAISADPRLLSAHGLSAGQQVRLVRNDTDDEFAIYTIVEERPENPSDIIRGGAAARKRLDLASVEPTDPGNDDCPELLQAYTGDDKEIDVTISTMIPNPDLSEDEAREQGELIERLDDRGSDLLFLAPHGGAVQPKTDQQAEHAGELAEATCWRTKGWGPNGVNAFHRWHVPTSELSPSSYPELATVTDEEFELAVDFSGVCETGIVVGGTADRARREAVRDSINDALPTCSVTATLADDESGTNQELLSNRLAAETIYLAQSYDARRAYWKEISLGVAAGLSDDVVLMQRHSC</sequence>
<dbReference type="KEGG" id="nmg:Nmag_2211"/>
<reference evidence="3" key="1">
    <citation type="submission" date="2010-02" db="EMBL/GenBank/DDBJ databases">
        <title>Complete sequence of chromosome of Natrialba magadii ATCC 43099.</title>
        <authorList>
            <consortium name="US DOE Joint Genome Institute"/>
            <person name="Lucas S."/>
            <person name="Copeland A."/>
            <person name="Lapidus A."/>
            <person name="Cheng J.-F."/>
            <person name="Bruce D."/>
            <person name="Goodwin L."/>
            <person name="Pitluck S."/>
            <person name="Davenport K."/>
            <person name="Saunders E."/>
            <person name="Detter J.C."/>
            <person name="Han C."/>
            <person name="Tapia R."/>
            <person name="Land M."/>
            <person name="Hauser L."/>
            <person name="Kyrpides N."/>
            <person name="Mikhailova N."/>
            <person name="De Castro R.E."/>
            <person name="Maupin-Furlow J.A."/>
            <person name="Woyke T."/>
        </authorList>
    </citation>
    <scope>NUCLEOTIDE SEQUENCE [LARGE SCALE GENOMIC DNA]</scope>
    <source>
        <strain evidence="3">ATCC 43099 / DSM 3394 / CCM 3739 / CIP 104546 / IAM 13178 / JCM 8861 / NBRC 102185 / NCIMB 2190 / MS3</strain>
    </source>
</reference>
<dbReference type="OrthoDB" id="167304at2157"/>
<dbReference type="eggNOG" id="arCOG00468">
    <property type="taxonomic scope" value="Archaea"/>
</dbReference>